<dbReference type="GO" id="GO:0000150">
    <property type="term" value="F:DNA strand exchange activity"/>
    <property type="evidence" value="ECO:0007669"/>
    <property type="project" value="InterPro"/>
</dbReference>
<dbReference type="Gene3D" id="3.40.50.1390">
    <property type="entry name" value="Resolvase, N-terminal catalytic domain"/>
    <property type="match status" value="1"/>
</dbReference>
<dbReference type="InterPro" id="IPR006119">
    <property type="entry name" value="Resolv_N"/>
</dbReference>
<dbReference type="InterPro" id="IPR036162">
    <property type="entry name" value="Resolvase-like_N_sf"/>
</dbReference>
<dbReference type="Pfam" id="PF07508">
    <property type="entry name" value="Recombinase"/>
    <property type="match status" value="1"/>
</dbReference>
<reference evidence="4 5" key="1">
    <citation type="submission" date="2016-12" db="EMBL/GenBank/DDBJ databases">
        <authorList>
            <person name="Song W.-J."/>
            <person name="Kurnit D.M."/>
        </authorList>
    </citation>
    <scope>NUCLEOTIDE SEQUENCE [LARGE SCALE GENOMIC DNA]</scope>
    <source>
        <strain evidence="4 5">DSM 12503</strain>
    </source>
</reference>
<evidence type="ECO:0000259" key="2">
    <source>
        <dbReference type="PROSITE" id="PS51736"/>
    </source>
</evidence>
<dbReference type="OrthoDB" id="9769353at2"/>
<feature type="domain" description="Recombinase" evidence="3">
    <location>
        <begin position="154"/>
        <end position="281"/>
    </location>
</feature>
<dbReference type="Proteomes" id="UP000184612">
    <property type="component" value="Unassembled WGS sequence"/>
</dbReference>
<dbReference type="InterPro" id="IPR011109">
    <property type="entry name" value="DNA_bind_recombinase_dom"/>
</dbReference>
<dbReference type="InterPro" id="IPR025827">
    <property type="entry name" value="Zn_ribbon_recom_dom"/>
</dbReference>
<evidence type="ECO:0000259" key="3">
    <source>
        <dbReference type="PROSITE" id="PS51737"/>
    </source>
</evidence>
<accession>A0A1M7Y9X3</accession>
<keyword evidence="5" id="KW-1185">Reference proteome</keyword>
<evidence type="ECO:0000313" key="4">
    <source>
        <dbReference type="EMBL" id="SHO49434.1"/>
    </source>
</evidence>
<dbReference type="InterPro" id="IPR050639">
    <property type="entry name" value="SSR_resolvase"/>
</dbReference>
<protein>
    <submittedName>
        <fullName evidence="4">Site-specific DNA recombinase</fullName>
    </submittedName>
</protein>
<dbReference type="Pfam" id="PF13408">
    <property type="entry name" value="Zn_ribbon_recom"/>
    <property type="match status" value="1"/>
</dbReference>
<dbReference type="EMBL" id="FRFD01000006">
    <property type="protein sequence ID" value="SHO49434.1"/>
    <property type="molecule type" value="Genomic_DNA"/>
</dbReference>
<dbReference type="InterPro" id="IPR038109">
    <property type="entry name" value="DNA_bind_recomb_sf"/>
</dbReference>
<dbReference type="STRING" id="1121345.SAMN02745217_02309"/>
<dbReference type="PANTHER" id="PTHR30461">
    <property type="entry name" value="DNA-INVERTASE FROM LAMBDOID PROPHAGE"/>
    <property type="match status" value="1"/>
</dbReference>
<name>A0A1M7Y9X3_9FIRM</name>
<dbReference type="Gene3D" id="3.90.1750.20">
    <property type="entry name" value="Putative Large Serine Recombinase, Chain B, Domain 2"/>
    <property type="match status" value="1"/>
</dbReference>
<dbReference type="PROSITE" id="PS51737">
    <property type="entry name" value="RECOMBINASE_DNA_BIND"/>
    <property type="match status" value="1"/>
</dbReference>
<dbReference type="SMART" id="SM00857">
    <property type="entry name" value="Resolvase"/>
    <property type="match status" value="1"/>
</dbReference>
<dbReference type="Pfam" id="PF00239">
    <property type="entry name" value="Resolvase"/>
    <property type="match status" value="1"/>
</dbReference>
<dbReference type="RefSeq" id="WP_073588998.1">
    <property type="nucleotide sequence ID" value="NZ_FRFD01000006.1"/>
</dbReference>
<evidence type="ECO:0000256" key="1">
    <source>
        <dbReference type="SAM" id="Coils"/>
    </source>
</evidence>
<gene>
    <name evidence="4" type="ORF">SAMN02745217_02309</name>
</gene>
<dbReference type="GO" id="GO:0003677">
    <property type="term" value="F:DNA binding"/>
    <property type="evidence" value="ECO:0007669"/>
    <property type="project" value="InterPro"/>
</dbReference>
<dbReference type="SUPFAM" id="SSF53041">
    <property type="entry name" value="Resolvase-like"/>
    <property type="match status" value="1"/>
</dbReference>
<dbReference type="CDD" id="cd00338">
    <property type="entry name" value="Ser_Recombinase"/>
    <property type="match status" value="1"/>
</dbReference>
<dbReference type="PROSITE" id="PS51736">
    <property type="entry name" value="RECOMBINASES_3"/>
    <property type="match status" value="1"/>
</dbReference>
<evidence type="ECO:0000313" key="5">
    <source>
        <dbReference type="Proteomes" id="UP000184612"/>
    </source>
</evidence>
<feature type="domain" description="Resolvase/invertase-type recombinase catalytic" evidence="2">
    <location>
        <begin position="2"/>
        <end position="148"/>
    </location>
</feature>
<dbReference type="PANTHER" id="PTHR30461:SF23">
    <property type="entry name" value="DNA RECOMBINASE-RELATED"/>
    <property type="match status" value="1"/>
</dbReference>
<organism evidence="4 5">
    <name type="scientific">Anaerocolumna xylanovorans DSM 12503</name>
    <dbReference type="NCBI Taxonomy" id="1121345"/>
    <lineage>
        <taxon>Bacteria</taxon>
        <taxon>Bacillati</taxon>
        <taxon>Bacillota</taxon>
        <taxon>Clostridia</taxon>
        <taxon>Lachnospirales</taxon>
        <taxon>Lachnospiraceae</taxon>
        <taxon>Anaerocolumna</taxon>
    </lineage>
</organism>
<dbReference type="AlphaFoldDB" id="A0A1M7Y9X3"/>
<keyword evidence="1" id="KW-0175">Coiled coil</keyword>
<sequence length="496" mass="57641">MKAAAYCRVSTKSEEQLDSLASQQKFFLDYAGKYEFELVHIYADEGKSGTKMKNRTELLRMLKDAGEGEFEVVLIKDISRLARNTVDFLTSIRKLKAWGIKVVFVNYDQTSSESSEFMLTMLSAIAQEESANTSKRVKFGKKQNARLGRVPNLVYGYDKVPGEYFDLRINEQEAGTVKRIFSLYTKSGKGAFQIANILNSERIRTKRGCLWNQASICRILDNEIYTGKVINGKEEIEDFLTGKRKKNTKNDWYITDKPELRIIEEETFKAAQKIKQKRRKDEKELKFRESYKHPFSKLIVCSHCKGYFRRITRTYKNTVNSWVCGTRNQNGAQSCQNALSVKEEELLSILYQYFKEILEAYPSTAAALLKEGEAVTASEFLFYIQELEREKVKREKERDRYIELYTHEVISLEELKLHTDRITEALDKLKEQLKKETNLKRDSSISKEATENSEENKRLESYITQTFSKNMNLKRILKKVEADKEGNIVVYIKNIG</sequence>
<proteinExistence type="predicted"/>
<feature type="coiled-coil region" evidence="1">
    <location>
        <begin position="384"/>
        <end position="442"/>
    </location>
</feature>